<feature type="transmembrane region" description="Helical" evidence="1">
    <location>
        <begin position="35"/>
        <end position="52"/>
    </location>
</feature>
<feature type="transmembrane region" description="Helical" evidence="1">
    <location>
        <begin position="84"/>
        <end position="104"/>
    </location>
</feature>
<gene>
    <name evidence="2" type="ORF">SAMN05878282_108203</name>
</gene>
<keyword evidence="1" id="KW-1133">Transmembrane helix</keyword>
<name>A0A1N6VXK2_AQUAC</name>
<dbReference type="RefSeq" id="WP_076428410.1">
    <property type="nucleotide sequence ID" value="NZ_FTMP01000008.1"/>
</dbReference>
<dbReference type="AlphaFoldDB" id="A0A1N6VXK2"/>
<sequence>MDEFNPYRTPNSFSVTQALPKSPALGWLYRLPNQLYAVLIVLATLMLVIGNPQSLEDARAPLALLVFYAPVLCYLLVRRGNTRLVRIGLGLQALMVVWLSYRFIDNLLSFSPELRVGGVLLGVNLLALLGGLRQAKVQSLAKEHP</sequence>
<accession>A0A1N6VXK2</accession>
<feature type="transmembrane region" description="Helical" evidence="1">
    <location>
        <begin position="58"/>
        <end position="77"/>
    </location>
</feature>
<evidence type="ECO:0000313" key="2">
    <source>
        <dbReference type="EMBL" id="SIQ82581.1"/>
    </source>
</evidence>
<dbReference type="Proteomes" id="UP000185841">
    <property type="component" value="Unassembled WGS sequence"/>
</dbReference>
<reference evidence="2 3" key="1">
    <citation type="submission" date="2017-01" db="EMBL/GenBank/DDBJ databases">
        <authorList>
            <person name="Mah S.A."/>
            <person name="Swanson W.J."/>
            <person name="Moy G.W."/>
            <person name="Vacquier V.D."/>
        </authorList>
    </citation>
    <scope>NUCLEOTIDE SEQUENCE [LARGE SCALE GENOMIC DNA]</scope>
    <source>
        <strain evidence="2 3">RU36E</strain>
    </source>
</reference>
<evidence type="ECO:0008006" key="4">
    <source>
        <dbReference type="Google" id="ProtNLM"/>
    </source>
</evidence>
<evidence type="ECO:0000256" key="1">
    <source>
        <dbReference type="SAM" id="Phobius"/>
    </source>
</evidence>
<organism evidence="2 3">
    <name type="scientific">Aquipseudomonas alcaligenes</name>
    <name type="common">Pseudomonas alcaligenes</name>
    <dbReference type="NCBI Taxonomy" id="43263"/>
    <lineage>
        <taxon>Bacteria</taxon>
        <taxon>Pseudomonadati</taxon>
        <taxon>Pseudomonadota</taxon>
        <taxon>Gammaproteobacteria</taxon>
        <taxon>Pseudomonadales</taxon>
        <taxon>Pseudomonadaceae</taxon>
        <taxon>Aquipseudomonas</taxon>
    </lineage>
</organism>
<protein>
    <recommendedName>
        <fullName evidence="4">DUF2069 domain-containing protein</fullName>
    </recommendedName>
</protein>
<keyword evidence="1" id="KW-0472">Membrane</keyword>
<proteinExistence type="predicted"/>
<feature type="transmembrane region" description="Helical" evidence="1">
    <location>
        <begin position="116"/>
        <end position="132"/>
    </location>
</feature>
<keyword evidence="1" id="KW-0812">Transmembrane</keyword>
<evidence type="ECO:0000313" key="3">
    <source>
        <dbReference type="Proteomes" id="UP000185841"/>
    </source>
</evidence>
<dbReference type="EMBL" id="FTMP01000008">
    <property type="protein sequence ID" value="SIQ82581.1"/>
    <property type="molecule type" value="Genomic_DNA"/>
</dbReference>